<protein>
    <submittedName>
        <fullName evidence="2">Uncharacterized protein</fullName>
    </submittedName>
</protein>
<feature type="chain" id="PRO_5042615109" evidence="1">
    <location>
        <begin position="18"/>
        <end position="222"/>
    </location>
</feature>
<reference evidence="2" key="2">
    <citation type="submission" date="2023-06" db="EMBL/GenBank/DDBJ databases">
        <authorList>
            <consortium name="Lawrence Berkeley National Laboratory"/>
            <person name="Haridas S."/>
            <person name="Hensen N."/>
            <person name="Bonometti L."/>
            <person name="Westerberg I."/>
            <person name="Brannstrom I.O."/>
            <person name="Guillou S."/>
            <person name="Cros-Aarteil S."/>
            <person name="Calhoun S."/>
            <person name="Kuo A."/>
            <person name="Mondo S."/>
            <person name="Pangilinan J."/>
            <person name="Riley R."/>
            <person name="Labutti K."/>
            <person name="Andreopoulos B."/>
            <person name="Lipzen A."/>
            <person name="Chen C."/>
            <person name="Yanf M."/>
            <person name="Daum C."/>
            <person name="Ng V."/>
            <person name="Clum A."/>
            <person name="Steindorff A."/>
            <person name="Ohm R."/>
            <person name="Martin F."/>
            <person name="Silar P."/>
            <person name="Natvig D."/>
            <person name="Lalanne C."/>
            <person name="Gautier V."/>
            <person name="Ament-Velasquez S.L."/>
            <person name="Kruys A."/>
            <person name="Hutchinson M.I."/>
            <person name="Powell A.J."/>
            <person name="Barry K."/>
            <person name="Miller A.N."/>
            <person name="Grigoriev I.V."/>
            <person name="Debuchy R."/>
            <person name="Gladieux P."/>
            <person name="Thoren M.H."/>
            <person name="Johannesson H."/>
        </authorList>
    </citation>
    <scope>NUCLEOTIDE SEQUENCE</scope>
    <source>
        <strain evidence="2">CBS 955.72</strain>
    </source>
</reference>
<gene>
    <name evidence="2" type="ORF">B0T25DRAFT_635637</name>
</gene>
<evidence type="ECO:0000313" key="3">
    <source>
        <dbReference type="Proteomes" id="UP001275084"/>
    </source>
</evidence>
<reference evidence="2" key="1">
    <citation type="journal article" date="2023" name="Mol. Phylogenet. Evol.">
        <title>Genome-scale phylogeny and comparative genomics of the fungal order Sordariales.</title>
        <authorList>
            <person name="Hensen N."/>
            <person name="Bonometti L."/>
            <person name="Westerberg I."/>
            <person name="Brannstrom I.O."/>
            <person name="Guillou S."/>
            <person name="Cros-Aarteil S."/>
            <person name="Calhoun S."/>
            <person name="Haridas S."/>
            <person name="Kuo A."/>
            <person name="Mondo S."/>
            <person name="Pangilinan J."/>
            <person name="Riley R."/>
            <person name="LaButti K."/>
            <person name="Andreopoulos B."/>
            <person name="Lipzen A."/>
            <person name="Chen C."/>
            <person name="Yan M."/>
            <person name="Daum C."/>
            <person name="Ng V."/>
            <person name="Clum A."/>
            <person name="Steindorff A."/>
            <person name="Ohm R.A."/>
            <person name="Martin F."/>
            <person name="Silar P."/>
            <person name="Natvig D.O."/>
            <person name="Lalanne C."/>
            <person name="Gautier V."/>
            <person name="Ament-Velasquez S.L."/>
            <person name="Kruys A."/>
            <person name="Hutchinson M.I."/>
            <person name="Powell A.J."/>
            <person name="Barry K."/>
            <person name="Miller A.N."/>
            <person name="Grigoriev I.V."/>
            <person name="Debuchy R."/>
            <person name="Gladieux P."/>
            <person name="Hiltunen Thoren M."/>
            <person name="Johannesson H."/>
        </authorList>
    </citation>
    <scope>NUCLEOTIDE SEQUENCE</scope>
    <source>
        <strain evidence="2">CBS 955.72</strain>
    </source>
</reference>
<accession>A0AAJ0H6E3</accession>
<proteinExistence type="predicted"/>
<feature type="signal peptide" evidence="1">
    <location>
        <begin position="1"/>
        <end position="17"/>
    </location>
</feature>
<keyword evidence="1" id="KW-0732">Signal</keyword>
<dbReference type="AlphaFoldDB" id="A0AAJ0H6E3"/>
<comment type="caution">
    <text evidence="2">The sequence shown here is derived from an EMBL/GenBank/DDBJ whole genome shotgun (WGS) entry which is preliminary data.</text>
</comment>
<dbReference type="EMBL" id="JAUIQD010000008">
    <property type="protein sequence ID" value="KAK3341491.1"/>
    <property type="molecule type" value="Genomic_DNA"/>
</dbReference>
<evidence type="ECO:0000313" key="2">
    <source>
        <dbReference type="EMBL" id="KAK3341491.1"/>
    </source>
</evidence>
<name>A0AAJ0H6E3_9PEZI</name>
<organism evidence="2 3">
    <name type="scientific">Lasiosphaeria hispida</name>
    <dbReference type="NCBI Taxonomy" id="260671"/>
    <lineage>
        <taxon>Eukaryota</taxon>
        <taxon>Fungi</taxon>
        <taxon>Dikarya</taxon>
        <taxon>Ascomycota</taxon>
        <taxon>Pezizomycotina</taxon>
        <taxon>Sordariomycetes</taxon>
        <taxon>Sordariomycetidae</taxon>
        <taxon>Sordariales</taxon>
        <taxon>Lasiosphaeriaceae</taxon>
        <taxon>Lasiosphaeria</taxon>
    </lineage>
</organism>
<evidence type="ECO:0000256" key="1">
    <source>
        <dbReference type="SAM" id="SignalP"/>
    </source>
</evidence>
<dbReference type="Proteomes" id="UP001275084">
    <property type="component" value="Unassembled WGS sequence"/>
</dbReference>
<keyword evidence="3" id="KW-1185">Reference proteome</keyword>
<sequence length="222" mass="21707">MKTQAFSLLFLLGSALAAPAQQMQNAEQAAAAAPESTNENMMAYERRDNTPTMQNSEALAEFGTMVTDVQEQVQQIHELIQSNKGDQQAIVDALVAPLTRLNQTMAAGVSRINLPGLGNLGGLGGLGNLGGGLGLLSGLLSAVTGLIDSLLGGTPVGGGLGGGVLGQVIGGTGLSGTIGGLLNGSGGASVGGLPSNIPNLVGGILGSVGSLVPIGSIGGLLG</sequence>